<keyword evidence="2" id="KW-1185">Reference proteome</keyword>
<sequence length="438" mass="51173">MMDFKCIIGGCSTNPRAYCTCRQDFVFICPNHIVQHFDDNETLKHASMPMYRRITIEEKNQQISIYTSLYDSIKRIEDSISNCIVQVINAFTKLQNKYTKYFMKQKTFIEKMIEIVSKEEKKLIVPGYESQDFDHKGFMVYLEQMLVTLQPFCMKCVEEAEVYTKDLQSYKRFFLSIDKDREYFLSNGNLNEHVYFFKKGTKTFIEFNTHDLTYKESQIQVNENQGALAGICQLPGRKLFYTGGYDPNLDSTYIIDLISKTVEILPKCRQRACASATYYADSVYLFGGITDILIFSDRFDLKTRKWVNLANLPIALRDTSALVCRGFFIISNGYQNCLYRYNLNRNNYETLAVVNSSPHNVLIRDKGNYFYLAGASVFTSFEQNLQAWTKHNKNLTINSYETTCKPVTKGRNVYFNSYNIVYRFNMDDITIVEVKKFN</sequence>
<evidence type="ECO:0000313" key="1">
    <source>
        <dbReference type="EMBL" id="OMJ90241.1"/>
    </source>
</evidence>
<dbReference type="InterPro" id="IPR006652">
    <property type="entry name" value="Kelch_1"/>
</dbReference>
<dbReference type="Gene3D" id="2.120.10.80">
    <property type="entry name" value="Kelch-type beta propeller"/>
    <property type="match status" value="1"/>
</dbReference>
<protein>
    <recommendedName>
        <fullName evidence="3">Kelch motif family protein</fullName>
    </recommendedName>
</protein>
<dbReference type="EMBL" id="MPUH01000107">
    <property type="protein sequence ID" value="OMJ90241.1"/>
    <property type="molecule type" value="Genomic_DNA"/>
</dbReference>
<dbReference type="AlphaFoldDB" id="A0A1R2CMM3"/>
<accession>A0A1R2CMM3</accession>
<dbReference type="InterPro" id="IPR011043">
    <property type="entry name" value="Gal_Oxase/kelch_b-propeller"/>
</dbReference>
<organism evidence="1 2">
    <name type="scientific">Stentor coeruleus</name>
    <dbReference type="NCBI Taxonomy" id="5963"/>
    <lineage>
        <taxon>Eukaryota</taxon>
        <taxon>Sar</taxon>
        <taxon>Alveolata</taxon>
        <taxon>Ciliophora</taxon>
        <taxon>Postciliodesmatophora</taxon>
        <taxon>Heterotrichea</taxon>
        <taxon>Heterotrichida</taxon>
        <taxon>Stentoridae</taxon>
        <taxon>Stentor</taxon>
    </lineage>
</organism>
<dbReference type="SMART" id="SM00612">
    <property type="entry name" value="Kelch"/>
    <property type="match status" value="2"/>
</dbReference>
<evidence type="ECO:0008006" key="3">
    <source>
        <dbReference type="Google" id="ProtNLM"/>
    </source>
</evidence>
<name>A0A1R2CMM3_9CILI</name>
<proteinExistence type="predicted"/>
<dbReference type="InterPro" id="IPR015915">
    <property type="entry name" value="Kelch-typ_b-propeller"/>
</dbReference>
<reference evidence="1 2" key="1">
    <citation type="submission" date="2016-11" db="EMBL/GenBank/DDBJ databases">
        <title>The macronuclear genome of Stentor coeruleus: a giant cell with tiny introns.</title>
        <authorList>
            <person name="Slabodnick M."/>
            <person name="Ruby J.G."/>
            <person name="Reiff S.B."/>
            <person name="Swart E.C."/>
            <person name="Gosai S."/>
            <person name="Prabakaran S."/>
            <person name="Witkowska E."/>
            <person name="Larue G.E."/>
            <person name="Fisher S."/>
            <person name="Freeman R.M."/>
            <person name="Gunawardena J."/>
            <person name="Chu W."/>
            <person name="Stover N.A."/>
            <person name="Gregory B.D."/>
            <person name="Nowacki M."/>
            <person name="Derisi J."/>
            <person name="Roy S.W."/>
            <person name="Marshall W.F."/>
            <person name="Sood P."/>
        </authorList>
    </citation>
    <scope>NUCLEOTIDE SEQUENCE [LARGE SCALE GENOMIC DNA]</scope>
    <source>
        <strain evidence="1">WM001</strain>
    </source>
</reference>
<gene>
    <name evidence="1" type="ORF">SteCoe_7443</name>
</gene>
<dbReference type="SUPFAM" id="SSF50965">
    <property type="entry name" value="Galactose oxidase, central domain"/>
    <property type="match status" value="1"/>
</dbReference>
<comment type="caution">
    <text evidence="1">The sequence shown here is derived from an EMBL/GenBank/DDBJ whole genome shotgun (WGS) entry which is preliminary data.</text>
</comment>
<evidence type="ECO:0000313" key="2">
    <source>
        <dbReference type="Proteomes" id="UP000187209"/>
    </source>
</evidence>
<dbReference type="Proteomes" id="UP000187209">
    <property type="component" value="Unassembled WGS sequence"/>
</dbReference>